<keyword evidence="3" id="KW-0812">Transmembrane</keyword>
<protein>
    <submittedName>
        <fullName evidence="4">Uncharacterized protein</fullName>
    </submittedName>
</protein>
<comment type="cofactor">
    <cofactor evidence="1">
        <name>thiamine diphosphate</name>
        <dbReference type="ChEBI" id="CHEBI:58937"/>
    </cofactor>
</comment>
<dbReference type="PANTHER" id="PTHR42980:SF1">
    <property type="entry name" value="2-OXOISOVALERATE DEHYDROGENASE SUBUNIT BETA, MITOCHONDRIAL"/>
    <property type="match status" value="1"/>
</dbReference>
<evidence type="ECO:0000313" key="4">
    <source>
        <dbReference type="EMBL" id="KAL2343000.1"/>
    </source>
</evidence>
<dbReference type="AlphaFoldDB" id="A0ABD1N4M9"/>
<feature type="transmembrane region" description="Helical" evidence="3">
    <location>
        <begin position="70"/>
        <end position="89"/>
    </location>
</feature>
<dbReference type="GO" id="GO:0016491">
    <property type="term" value="F:oxidoreductase activity"/>
    <property type="evidence" value="ECO:0007669"/>
    <property type="project" value="UniProtKB-KW"/>
</dbReference>
<reference evidence="4 5" key="1">
    <citation type="submission" date="2024-08" db="EMBL/GenBank/DDBJ databases">
        <title>Insights into the chromosomal genome structure of Flemingia macrophylla.</title>
        <authorList>
            <person name="Ding Y."/>
            <person name="Zhao Y."/>
            <person name="Bi W."/>
            <person name="Wu M."/>
            <person name="Zhao G."/>
            <person name="Gong Y."/>
            <person name="Li W."/>
            <person name="Zhang P."/>
        </authorList>
    </citation>
    <scope>NUCLEOTIDE SEQUENCE [LARGE SCALE GENOMIC DNA]</scope>
    <source>
        <strain evidence="4">DYQJB</strain>
        <tissue evidence="4">Leaf</tissue>
    </source>
</reference>
<sequence>MAMAKQRAGDFDCQTWEDKVLNLVVNALSHKDANARTTTCICLRNVFHAIKVVLWMKGSFFPLVQLLSDLSTSVQGIVGFGIGLAAMIVNKAAKFRYRSGNQFNCGGLTIRTPYGAVGHGGHYQGMVLSNGLQYVS</sequence>
<keyword evidence="5" id="KW-1185">Reference proteome</keyword>
<evidence type="ECO:0000256" key="2">
    <source>
        <dbReference type="ARBA" id="ARBA00023002"/>
    </source>
</evidence>
<accession>A0ABD1N4M9</accession>
<dbReference type="Proteomes" id="UP001603857">
    <property type="component" value="Unassembled WGS sequence"/>
</dbReference>
<dbReference type="EMBL" id="JBGMDY010000002">
    <property type="protein sequence ID" value="KAL2343000.1"/>
    <property type="molecule type" value="Genomic_DNA"/>
</dbReference>
<proteinExistence type="predicted"/>
<keyword evidence="2" id="KW-0560">Oxidoreductase</keyword>
<evidence type="ECO:0000313" key="5">
    <source>
        <dbReference type="Proteomes" id="UP001603857"/>
    </source>
</evidence>
<dbReference type="Gene3D" id="3.40.50.970">
    <property type="match status" value="1"/>
</dbReference>
<dbReference type="SUPFAM" id="SSF52518">
    <property type="entry name" value="Thiamin diphosphate-binding fold (THDP-binding)"/>
    <property type="match status" value="1"/>
</dbReference>
<comment type="caution">
    <text evidence="4">The sequence shown here is derived from an EMBL/GenBank/DDBJ whole genome shotgun (WGS) entry which is preliminary data.</text>
</comment>
<evidence type="ECO:0000256" key="1">
    <source>
        <dbReference type="ARBA" id="ARBA00001964"/>
    </source>
</evidence>
<name>A0ABD1N4M9_9FABA</name>
<gene>
    <name evidence="4" type="ORF">Fmac_004285</name>
</gene>
<dbReference type="PANTHER" id="PTHR42980">
    <property type="entry name" value="2-OXOISOVALERATE DEHYDROGENASE SUBUNIT BETA-RELATED"/>
    <property type="match status" value="1"/>
</dbReference>
<keyword evidence="3" id="KW-1133">Transmembrane helix</keyword>
<dbReference type="InterPro" id="IPR029061">
    <property type="entry name" value="THDP-binding"/>
</dbReference>
<organism evidence="4 5">
    <name type="scientific">Flemingia macrophylla</name>
    <dbReference type="NCBI Taxonomy" id="520843"/>
    <lineage>
        <taxon>Eukaryota</taxon>
        <taxon>Viridiplantae</taxon>
        <taxon>Streptophyta</taxon>
        <taxon>Embryophyta</taxon>
        <taxon>Tracheophyta</taxon>
        <taxon>Spermatophyta</taxon>
        <taxon>Magnoliopsida</taxon>
        <taxon>eudicotyledons</taxon>
        <taxon>Gunneridae</taxon>
        <taxon>Pentapetalae</taxon>
        <taxon>rosids</taxon>
        <taxon>fabids</taxon>
        <taxon>Fabales</taxon>
        <taxon>Fabaceae</taxon>
        <taxon>Papilionoideae</taxon>
        <taxon>50 kb inversion clade</taxon>
        <taxon>NPAAA clade</taxon>
        <taxon>indigoferoid/millettioid clade</taxon>
        <taxon>Phaseoleae</taxon>
        <taxon>Flemingia</taxon>
    </lineage>
</organism>
<evidence type="ECO:0000256" key="3">
    <source>
        <dbReference type="SAM" id="Phobius"/>
    </source>
</evidence>
<keyword evidence="3" id="KW-0472">Membrane</keyword>